<evidence type="ECO:0000313" key="4">
    <source>
        <dbReference type="Proteomes" id="UP000299102"/>
    </source>
</evidence>
<dbReference type="Proteomes" id="UP000299102">
    <property type="component" value="Unassembled WGS sequence"/>
</dbReference>
<organism evidence="3 4">
    <name type="scientific">Eumeta variegata</name>
    <name type="common">Bagworm moth</name>
    <name type="synonym">Eumeta japonica</name>
    <dbReference type="NCBI Taxonomy" id="151549"/>
    <lineage>
        <taxon>Eukaryota</taxon>
        <taxon>Metazoa</taxon>
        <taxon>Ecdysozoa</taxon>
        <taxon>Arthropoda</taxon>
        <taxon>Hexapoda</taxon>
        <taxon>Insecta</taxon>
        <taxon>Pterygota</taxon>
        <taxon>Neoptera</taxon>
        <taxon>Endopterygota</taxon>
        <taxon>Lepidoptera</taxon>
        <taxon>Glossata</taxon>
        <taxon>Ditrysia</taxon>
        <taxon>Tineoidea</taxon>
        <taxon>Psychidae</taxon>
        <taxon>Oiketicinae</taxon>
        <taxon>Eumeta</taxon>
    </lineage>
</organism>
<gene>
    <name evidence="3" type="ORF">EVAR_94705_1</name>
</gene>
<reference evidence="3 4" key="1">
    <citation type="journal article" date="2019" name="Commun. Biol.">
        <title>The bagworm genome reveals a unique fibroin gene that provides high tensile strength.</title>
        <authorList>
            <person name="Kono N."/>
            <person name="Nakamura H."/>
            <person name="Ohtoshi R."/>
            <person name="Tomita M."/>
            <person name="Numata K."/>
            <person name="Arakawa K."/>
        </authorList>
    </citation>
    <scope>NUCLEOTIDE SEQUENCE [LARGE SCALE GENOMIC DNA]</scope>
</reference>
<evidence type="ECO:0000313" key="3">
    <source>
        <dbReference type="EMBL" id="GBP30525.1"/>
    </source>
</evidence>
<dbReference type="AlphaFoldDB" id="A0A4C1UVQ8"/>
<sequence length="178" mass="20268">MCLVNENDLPKSPKNASPRSPWAKFLNRQNAKPRLPRKVVTSARVNLNKCWSKLGELISNSSARSELPNSTTAYAEEEPILVPFTDFFYPSDPVKPENDKAENEGTGNGRFELLTDDVELLDNAANENNTHNPPQIQTQQRLDKIHVKMHLHTVLLFLLKMHNYASSYIILVLLLYQQ</sequence>
<keyword evidence="2" id="KW-1133">Transmembrane helix</keyword>
<keyword evidence="4" id="KW-1185">Reference proteome</keyword>
<proteinExistence type="predicted"/>
<name>A0A4C1UVQ8_EUMVA</name>
<evidence type="ECO:0000256" key="2">
    <source>
        <dbReference type="SAM" id="Phobius"/>
    </source>
</evidence>
<keyword evidence="2" id="KW-0472">Membrane</keyword>
<dbReference type="EMBL" id="BGZK01000234">
    <property type="protein sequence ID" value="GBP30525.1"/>
    <property type="molecule type" value="Genomic_DNA"/>
</dbReference>
<protein>
    <submittedName>
        <fullName evidence="3">Uncharacterized protein</fullName>
    </submittedName>
</protein>
<evidence type="ECO:0000256" key="1">
    <source>
        <dbReference type="SAM" id="MobiDB-lite"/>
    </source>
</evidence>
<comment type="caution">
    <text evidence="3">The sequence shown here is derived from an EMBL/GenBank/DDBJ whole genome shotgun (WGS) entry which is preliminary data.</text>
</comment>
<keyword evidence="2" id="KW-0812">Transmembrane</keyword>
<feature type="region of interest" description="Disordered" evidence="1">
    <location>
        <begin position="1"/>
        <end position="21"/>
    </location>
</feature>
<dbReference type="OrthoDB" id="8194217at2759"/>
<accession>A0A4C1UVQ8</accession>
<feature type="transmembrane region" description="Helical" evidence="2">
    <location>
        <begin position="154"/>
        <end position="176"/>
    </location>
</feature>